<evidence type="ECO:0008006" key="3">
    <source>
        <dbReference type="Google" id="ProtNLM"/>
    </source>
</evidence>
<gene>
    <name evidence="1" type="ORF">KC01_LOCUS37715</name>
</gene>
<protein>
    <recommendedName>
        <fullName evidence="3">Ribosomal protein S10</fullName>
    </recommendedName>
</protein>
<dbReference type="AlphaFoldDB" id="A0AAV2MD21"/>
<dbReference type="Proteomes" id="UP001497482">
    <property type="component" value="Chromosome 7"/>
</dbReference>
<reference evidence="1 2" key="1">
    <citation type="submission" date="2024-04" db="EMBL/GenBank/DDBJ databases">
        <authorList>
            <person name="Waldvogel A.-M."/>
            <person name="Schoenle A."/>
        </authorList>
    </citation>
    <scope>NUCLEOTIDE SEQUENCE [LARGE SCALE GENOMIC DNA]</scope>
</reference>
<proteinExistence type="predicted"/>
<dbReference type="EMBL" id="OZ035829">
    <property type="protein sequence ID" value="CAL1611268.1"/>
    <property type="molecule type" value="Genomic_DNA"/>
</dbReference>
<evidence type="ECO:0000313" key="1">
    <source>
        <dbReference type="EMBL" id="CAL1611268.1"/>
    </source>
</evidence>
<organism evidence="1 2">
    <name type="scientific">Knipowitschia caucasica</name>
    <name type="common">Caucasian dwarf goby</name>
    <name type="synonym">Pomatoschistus caucasicus</name>
    <dbReference type="NCBI Taxonomy" id="637954"/>
    <lineage>
        <taxon>Eukaryota</taxon>
        <taxon>Metazoa</taxon>
        <taxon>Chordata</taxon>
        <taxon>Craniata</taxon>
        <taxon>Vertebrata</taxon>
        <taxon>Euteleostomi</taxon>
        <taxon>Actinopterygii</taxon>
        <taxon>Neopterygii</taxon>
        <taxon>Teleostei</taxon>
        <taxon>Neoteleostei</taxon>
        <taxon>Acanthomorphata</taxon>
        <taxon>Gobiaria</taxon>
        <taxon>Gobiiformes</taxon>
        <taxon>Gobioidei</taxon>
        <taxon>Gobiidae</taxon>
        <taxon>Gobiinae</taxon>
        <taxon>Knipowitschia</taxon>
    </lineage>
</organism>
<sequence length="66" mass="7430">MAAVKGEGRVCPNANIHHFVRLGLPDNSACFQHKQVSQVFTQGMTRGKVEMRTAQHPKYVHLLRTT</sequence>
<keyword evidence="2" id="KW-1185">Reference proteome</keyword>
<accession>A0AAV2MD21</accession>
<name>A0AAV2MD21_KNICA</name>
<evidence type="ECO:0000313" key="2">
    <source>
        <dbReference type="Proteomes" id="UP001497482"/>
    </source>
</evidence>